<organism evidence="2 4">
    <name type="scientific">Chryseobacterium daecheongense</name>
    <dbReference type="NCBI Taxonomy" id="192389"/>
    <lineage>
        <taxon>Bacteria</taxon>
        <taxon>Pseudomonadati</taxon>
        <taxon>Bacteroidota</taxon>
        <taxon>Flavobacteriia</taxon>
        <taxon>Flavobacteriales</taxon>
        <taxon>Weeksellaceae</taxon>
        <taxon>Chryseobacterium group</taxon>
        <taxon>Chryseobacterium</taxon>
    </lineage>
</organism>
<keyword evidence="1" id="KW-0812">Transmembrane</keyword>
<dbReference type="Proteomes" id="UP000269375">
    <property type="component" value="Unassembled WGS sequence"/>
</dbReference>
<name>A0A3N0VT83_9FLAO</name>
<dbReference type="RefSeq" id="WP_123264044.1">
    <property type="nucleotide sequence ID" value="NZ_RJTX01000004.1"/>
</dbReference>
<reference evidence="3 5" key="2">
    <citation type="submission" date="2019-03" db="EMBL/GenBank/DDBJ databases">
        <title>Genomic Encyclopedia of Archaeal and Bacterial Type Strains, Phase II (KMG-II): from individual species to whole genera.</title>
        <authorList>
            <person name="Goeker M."/>
        </authorList>
    </citation>
    <scope>NUCLEOTIDE SEQUENCE [LARGE SCALE GENOMIC DNA]</scope>
    <source>
        <strain evidence="3 5">DSM 15235</strain>
    </source>
</reference>
<evidence type="ECO:0000313" key="5">
    <source>
        <dbReference type="Proteomes" id="UP000295709"/>
    </source>
</evidence>
<protein>
    <submittedName>
        <fullName evidence="2">Uncharacterized protein</fullName>
    </submittedName>
</protein>
<reference evidence="2 4" key="1">
    <citation type="submission" date="2018-11" db="EMBL/GenBank/DDBJ databases">
        <title>Proposal to divide the Flavobacteriaceae and reorganize its genera based on Amino Acid Identity values calculated from whole genome sequences.</title>
        <authorList>
            <person name="Nicholson A.C."/>
            <person name="Gulvik C.A."/>
            <person name="Whitney A.M."/>
            <person name="Humrighouse B.W."/>
            <person name="Bell M."/>
            <person name="Holmes B."/>
            <person name="Steigerwalt A."/>
            <person name="Villarma A."/>
            <person name="Sheth M."/>
            <person name="Batra D."/>
            <person name="Pryor J."/>
            <person name="Bernardet J.-F."/>
            <person name="Hugo C."/>
            <person name="Kampfer P."/>
            <person name="Newman J."/>
            <person name="Mcquiston J.R."/>
        </authorList>
    </citation>
    <scope>NUCLEOTIDE SEQUENCE [LARGE SCALE GENOMIC DNA]</scope>
    <source>
        <strain evidence="2 4">DSM 15235</strain>
    </source>
</reference>
<feature type="transmembrane region" description="Helical" evidence="1">
    <location>
        <begin position="39"/>
        <end position="58"/>
    </location>
</feature>
<keyword evidence="1" id="KW-1133">Transmembrane helix</keyword>
<evidence type="ECO:0000313" key="4">
    <source>
        <dbReference type="Proteomes" id="UP000269375"/>
    </source>
</evidence>
<feature type="transmembrane region" description="Helical" evidence="1">
    <location>
        <begin position="12"/>
        <end position="33"/>
    </location>
</feature>
<sequence>MKTSLKNYSVQAGLIVILLAAFLLGFNLYKIIAHFKSPGIAQSILLLAIIVAVINRYSKTLEED</sequence>
<evidence type="ECO:0000256" key="1">
    <source>
        <dbReference type="SAM" id="Phobius"/>
    </source>
</evidence>
<accession>A0A3N0VT83</accession>
<dbReference type="AlphaFoldDB" id="A0A3N0VT83"/>
<dbReference type="EMBL" id="SOQW01000003">
    <property type="protein sequence ID" value="TDX91560.1"/>
    <property type="molecule type" value="Genomic_DNA"/>
</dbReference>
<evidence type="ECO:0000313" key="2">
    <source>
        <dbReference type="EMBL" id="ROH96032.1"/>
    </source>
</evidence>
<keyword evidence="1" id="KW-0472">Membrane</keyword>
<keyword evidence="5" id="KW-1185">Reference proteome</keyword>
<proteinExistence type="predicted"/>
<gene>
    <name evidence="3" type="ORF">BCF50_2696</name>
    <name evidence="2" type="ORF">EGI05_16100</name>
</gene>
<dbReference type="EMBL" id="RJTX01000004">
    <property type="protein sequence ID" value="ROH96032.1"/>
    <property type="molecule type" value="Genomic_DNA"/>
</dbReference>
<evidence type="ECO:0000313" key="3">
    <source>
        <dbReference type="EMBL" id="TDX91560.1"/>
    </source>
</evidence>
<comment type="caution">
    <text evidence="2">The sequence shown here is derived from an EMBL/GenBank/DDBJ whole genome shotgun (WGS) entry which is preliminary data.</text>
</comment>
<dbReference type="Proteomes" id="UP000295709">
    <property type="component" value="Unassembled WGS sequence"/>
</dbReference>